<name>A0A0M3IG97_ASCLU</name>
<dbReference type="InterPro" id="IPR036383">
    <property type="entry name" value="TSP1_rpt_sf"/>
</dbReference>
<dbReference type="Pfam" id="PF00090">
    <property type="entry name" value="TSP_1"/>
    <property type="match status" value="1"/>
</dbReference>
<dbReference type="Gene3D" id="2.20.100.10">
    <property type="entry name" value="Thrombospondin type-1 (TSP1) repeat"/>
    <property type="match status" value="1"/>
</dbReference>
<keyword evidence="1" id="KW-0732">Signal</keyword>
<feature type="signal peptide" evidence="1">
    <location>
        <begin position="1"/>
        <end position="22"/>
    </location>
</feature>
<dbReference type="SUPFAM" id="SSF82895">
    <property type="entry name" value="TSP-1 type 1 repeat"/>
    <property type="match status" value="1"/>
</dbReference>
<dbReference type="InterPro" id="IPR000884">
    <property type="entry name" value="TSP1_rpt"/>
</dbReference>
<dbReference type="PROSITE" id="PS50092">
    <property type="entry name" value="TSP1"/>
    <property type="match status" value="1"/>
</dbReference>
<dbReference type="Proteomes" id="UP000036681">
    <property type="component" value="Unplaced"/>
</dbReference>
<proteinExistence type="predicted"/>
<sequence length="273" mass="31653">MLYSYFALLLLTLAHLIQLIFASVCVVSHWSEWSECFGNCNYGEKVRNRRVTRPPFPERNALGMTILRECPHLYDIDFCIPLICLRKNSSQIDANDANGWHYAINQSKSPINKSVDSTTTTTITMQAARPTERIDEHLIKSPKTNTLEFMRMTKLEKTYKENKQKILNVGENIKGQRTFKLNANNSGVFCTNANRRCCRVQRRFCPDGAKPQLVTRWFRKSGDSSCRPYQYPYCGIEVEAADRPIKYEENCLDVCFSIDEKRRHPLFSQYPIV</sequence>
<organism evidence="2 3">
    <name type="scientific">Ascaris lumbricoides</name>
    <name type="common">Giant roundworm</name>
    <dbReference type="NCBI Taxonomy" id="6252"/>
    <lineage>
        <taxon>Eukaryota</taxon>
        <taxon>Metazoa</taxon>
        <taxon>Ecdysozoa</taxon>
        <taxon>Nematoda</taxon>
        <taxon>Chromadorea</taxon>
        <taxon>Rhabditida</taxon>
        <taxon>Spirurina</taxon>
        <taxon>Ascaridomorpha</taxon>
        <taxon>Ascaridoidea</taxon>
        <taxon>Ascarididae</taxon>
        <taxon>Ascaris</taxon>
    </lineage>
</organism>
<evidence type="ECO:0000313" key="3">
    <source>
        <dbReference type="WBParaSite" id="ALUE_0001730001-mRNA-1"/>
    </source>
</evidence>
<reference evidence="3" key="1">
    <citation type="submission" date="2017-02" db="UniProtKB">
        <authorList>
            <consortium name="WormBaseParasite"/>
        </authorList>
    </citation>
    <scope>IDENTIFICATION</scope>
</reference>
<feature type="chain" id="PRO_5005656930" evidence="1">
    <location>
        <begin position="23"/>
        <end position="273"/>
    </location>
</feature>
<dbReference type="AlphaFoldDB" id="A0A0M3IG97"/>
<keyword evidence="2" id="KW-1185">Reference proteome</keyword>
<evidence type="ECO:0000256" key="1">
    <source>
        <dbReference type="SAM" id="SignalP"/>
    </source>
</evidence>
<accession>A0A0M3IG97</accession>
<protein>
    <submittedName>
        <fullName evidence="3">BPTI/Kunitz inhibitor domain-containing protein</fullName>
    </submittedName>
</protein>
<evidence type="ECO:0000313" key="2">
    <source>
        <dbReference type="Proteomes" id="UP000036681"/>
    </source>
</evidence>
<dbReference type="WBParaSite" id="ALUE_0001730001-mRNA-1">
    <property type="protein sequence ID" value="ALUE_0001730001-mRNA-1"/>
    <property type="gene ID" value="ALUE_0001730001"/>
</dbReference>